<evidence type="ECO:0000256" key="1">
    <source>
        <dbReference type="SAM" id="MobiDB-lite"/>
    </source>
</evidence>
<feature type="compositionally biased region" description="Gly residues" evidence="1">
    <location>
        <begin position="91"/>
        <end position="102"/>
    </location>
</feature>
<dbReference type="SUPFAM" id="SSF81324">
    <property type="entry name" value="Voltage-gated potassium channels"/>
    <property type="match status" value="1"/>
</dbReference>
<feature type="compositionally biased region" description="Basic residues" evidence="1">
    <location>
        <begin position="110"/>
        <end position="121"/>
    </location>
</feature>
<feature type="domain" description="Potassium channel" evidence="3">
    <location>
        <begin position="128"/>
        <end position="170"/>
    </location>
</feature>
<evidence type="ECO:0000259" key="3">
    <source>
        <dbReference type="Pfam" id="PF07885"/>
    </source>
</evidence>
<feature type="region of interest" description="Disordered" evidence="1">
    <location>
        <begin position="1"/>
        <end position="121"/>
    </location>
</feature>
<dbReference type="Gene3D" id="1.20.5.110">
    <property type="match status" value="1"/>
</dbReference>
<dbReference type="Proteomes" id="UP000285875">
    <property type="component" value="Chromosome"/>
</dbReference>
<protein>
    <recommendedName>
        <fullName evidence="3">Potassium channel domain-containing protein</fullName>
    </recommendedName>
</protein>
<name>A0A3T0RXA7_9ACTN</name>
<evidence type="ECO:0000313" key="5">
    <source>
        <dbReference type="Proteomes" id="UP000285875"/>
    </source>
</evidence>
<feature type="transmembrane region" description="Helical" evidence="2">
    <location>
        <begin position="146"/>
        <end position="172"/>
    </location>
</feature>
<proteinExistence type="predicted"/>
<keyword evidence="2" id="KW-0472">Membrane</keyword>
<dbReference type="Pfam" id="PF07885">
    <property type="entry name" value="Ion_trans_2"/>
    <property type="match status" value="1"/>
</dbReference>
<accession>A0A3T0RXA7</accession>
<dbReference type="KEGG" id="aji:C0Z10_02890"/>
<gene>
    <name evidence="4" type="ORF">C0Z10_02890</name>
</gene>
<feature type="compositionally biased region" description="Low complexity" evidence="1">
    <location>
        <begin position="55"/>
        <end position="70"/>
    </location>
</feature>
<evidence type="ECO:0000256" key="2">
    <source>
        <dbReference type="SAM" id="Phobius"/>
    </source>
</evidence>
<dbReference type="EMBL" id="CP025570">
    <property type="protein sequence ID" value="AZZ38863.1"/>
    <property type="molecule type" value="Genomic_DNA"/>
</dbReference>
<dbReference type="InterPro" id="IPR013099">
    <property type="entry name" value="K_chnl_dom"/>
</dbReference>
<evidence type="ECO:0000313" key="4">
    <source>
        <dbReference type="EMBL" id="AZZ38863.1"/>
    </source>
</evidence>
<feature type="compositionally biased region" description="Basic and acidic residues" evidence="1">
    <location>
        <begin position="8"/>
        <end position="25"/>
    </location>
</feature>
<sequence>MADPGSADGRRHPDLPEPGDLDHLGGLRRRSRHAPVVGRSHRQLRAAPLVRRRPGGTADAAPPAPAAAHRPGADPRPLRHHVTGRTDRGLSGSGGVGLGGTRVAGDPRRREGRPRGQHHHLRGRPCETVTTVGYGDRYPVTGQGRAVAVVLMLVGIGLIGSVTATVAATILARVQTESHRS</sequence>
<feature type="compositionally biased region" description="Basic residues" evidence="1">
    <location>
        <begin position="26"/>
        <end position="54"/>
    </location>
</feature>
<keyword evidence="2" id="KW-0812">Transmembrane</keyword>
<dbReference type="AlphaFoldDB" id="A0A3T0RXA7"/>
<organism evidence="4 5">
    <name type="scientific">Acidipropionibacterium jensenii</name>
    <dbReference type="NCBI Taxonomy" id="1749"/>
    <lineage>
        <taxon>Bacteria</taxon>
        <taxon>Bacillati</taxon>
        <taxon>Actinomycetota</taxon>
        <taxon>Actinomycetes</taxon>
        <taxon>Propionibacteriales</taxon>
        <taxon>Propionibacteriaceae</taxon>
        <taxon>Acidipropionibacterium</taxon>
    </lineage>
</organism>
<reference evidence="5" key="1">
    <citation type="submission" date="2017-12" db="EMBL/GenBank/DDBJ databases">
        <title>Whole genome sequencing of Acidipropionibacterium jensenii strains JS279 and JS280.</title>
        <authorList>
            <person name="Deptula P."/>
            <person name="Laine P."/>
            <person name="Smolander O.-P."/>
            <person name="Paulin L."/>
            <person name="Auvinen P."/>
            <person name="Varmanen P."/>
        </authorList>
    </citation>
    <scope>NUCLEOTIDE SEQUENCE [LARGE SCALE GENOMIC DNA]</scope>
    <source>
        <strain evidence="5">JS280</strain>
    </source>
</reference>
<keyword evidence="2" id="KW-1133">Transmembrane helix</keyword>